<evidence type="ECO:0000256" key="10">
    <source>
        <dbReference type="ARBA" id="ARBA00023237"/>
    </source>
</evidence>
<keyword evidence="2 11" id="KW-0813">Transport</keyword>
<dbReference type="GO" id="GO:0009279">
    <property type="term" value="C:cell outer membrane"/>
    <property type="evidence" value="ECO:0007669"/>
    <property type="project" value="UniProtKB-SubCell"/>
</dbReference>
<protein>
    <submittedName>
        <fullName evidence="16">TonB-dependent Receptor Plug Domain</fullName>
    </submittedName>
</protein>
<keyword evidence="16" id="KW-0675">Receptor</keyword>
<evidence type="ECO:0000256" key="3">
    <source>
        <dbReference type="ARBA" id="ARBA00022452"/>
    </source>
</evidence>
<sequence length="821" mass="88743">MKFRQKNLAFSISLALLTGALGGTATTANAAEQTADNPAPAPAASAPEDASIAVITITAQNRSQQMQEVPISLQVITNDQITKLAANNLSDLNGYIPGLVVNGSQPTQPGYSIRGIGTGDFGIGTDSPVGIYVDGVYTGKTGGALMNFNDVERVEVLKGPQGTLFGRNSAAGAISVVTKGPSNEFENDANIRFGQYGERNVDAMLNVPLSDTVALRFTFVDNKSRGWLNDSATGESMNDTGDWGTRATLRWNAPGHTKVIFSWEHESLNQDARPDIGLVPLALQTPAPPFPANPNTYLNPITAPAYNNSDGNLEKRLFNGATLRVEYPFEWGTFDSTTAYRHFNSSNIESNTGSNLVGSYLTTGNLENNTTWQQEFKLSGKNDTVDWLTGVSMFSESAQQTSQVNLNTDTLNNVFNNLYSFPVYGLLNDAAVALGIPVKLFGNSWQENMFNSETSKSYAIYGDAIWHVAPKLNLTTGVRFSYDSKNFSWYNPPRVAPGVDTALATLNQVNFFPNLVQAGAITQAQANQVIGAMTQNIEYGNALSLNAPYSMSNSWTDVSPRVVLDYKLSPDVMVYGSVTKGYQSGGFNAQLVAGAYQPEIVWNYEAGLKSYFPEQHLLINSSLFLYKFSNLQSLSLVPSGSPIPQYQVTSSNQSAVGVDTDVRWQPTHNLRMFAVAEYIDQDYGNYTAADGTNLNNQPTGTPLWTIAGGADYTQRNIWDGSINYSLQHAYTGPVRCNADAVAQGACLSTPTFTLGGSTQRTDGRIGWDAGNHKWGVAVYVNNLFNNRYVTGIDNTALTVLGTPAANISAPRIVGMQLHVSL</sequence>
<keyword evidence="4" id="KW-0410">Iron transport</keyword>
<evidence type="ECO:0000313" key="17">
    <source>
        <dbReference type="Proteomes" id="UP000237839"/>
    </source>
</evidence>
<keyword evidence="3 11" id="KW-1134">Transmembrane beta strand</keyword>
<dbReference type="EMBL" id="PUGF01000018">
    <property type="protein sequence ID" value="PRC91863.1"/>
    <property type="molecule type" value="Genomic_DNA"/>
</dbReference>
<dbReference type="InterPro" id="IPR039426">
    <property type="entry name" value="TonB-dep_rcpt-like"/>
</dbReference>
<feature type="domain" description="TonB-dependent receptor plug" evidence="15">
    <location>
        <begin position="67"/>
        <end position="173"/>
    </location>
</feature>
<keyword evidence="5 11" id="KW-0812">Transmembrane</keyword>
<evidence type="ECO:0000256" key="9">
    <source>
        <dbReference type="ARBA" id="ARBA00023136"/>
    </source>
</evidence>
<dbReference type="GO" id="GO:0006826">
    <property type="term" value="P:iron ion transport"/>
    <property type="evidence" value="ECO:0007669"/>
    <property type="project" value="UniProtKB-KW"/>
</dbReference>
<dbReference type="Gene3D" id="2.40.170.20">
    <property type="entry name" value="TonB-dependent receptor, beta-barrel domain"/>
    <property type="match status" value="1"/>
</dbReference>
<dbReference type="AlphaFoldDB" id="A0A2S9GVW5"/>
<evidence type="ECO:0000256" key="8">
    <source>
        <dbReference type="ARBA" id="ARBA00023077"/>
    </source>
</evidence>
<evidence type="ECO:0000256" key="5">
    <source>
        <dbReference type="ARBA" id="ARBA00022692"/>
    </source>
</evidence>
<dbReference type="InterPro" id="IPR036942">
    <property type="entry name" value="Beta-barrel_TonB_sf"/>
</dbReference>
<evidence type="ECO:0000259" key="14">
    <source>
        <dbReference type="Pfam" id="PF00593"/>
    </source>
</evidence>
<comment type="caution">
    <text evidence="16">The sequence shown here is derived from an EMBL/GenBank/DDBJ whole genome shotgun (WGS) entry which is preliminary data.</text>
</comment>
<evidence type="ECO:0000313" key="16">
    <source>
        <dbReference type="EMBL" id="PRC91863.1"/>
    </source>
</evidence>
<feature type="domain" description="TonB-dependent receptor-like beta-barrel" evidence="14">
    <location>
        <begin position="293"/>
        <end position="783"/>
    </location>
</feature>
<comment type="similarity">
    <text evidence="11 12">Belongs to the TonB-dependent receptor family.</text>
</comment>
<evidence type="ECO:0000256" key="2">
    <source>
        <dbReference type="ARBA" id="ARBA00022448"/>
    </source>
</evidence>
<evidence type="ECO:0000256" key="4">
    <source>
        <dbReference type="ARBA" id="ARBA00022496"/>
    </source>
</evidence>
<evidence type="ECO:0000256" key="7">
    <source>
        <dbReference type="ARBA" id="ARBA00023065"/>
    </source>
</evidence>
<dbReference type="SUPFAM" id="SSF56935">
    <property type="entry name" value="Porins"/>
    <property type="match status" value="1"/>
</dbReference>
<keyword evidence="9 11" id="KW-0472">Membrane</keyword>
<gene>
    <name evidence="16" type="ORF">S2091_3419</name>
</gene>
<proteinExistence type="inferred from homology"/>
<comment type="subcellular location">
    <subcellularLocation>
        <location evidence="1 11">Cell outer membrane</location>
        <topology evidence="1 11">Multi-pass membrane protein</topology>
    </subcellularLocation>
</comment>
<dbReference type="OrthoDB" id="8538693at2"/>
<name>A0A2S9GVW5_9BURK</name>
<feature type="signal peptide" evidence="13">
    <location>
        <begin position="1"/>
        <end position="30"/>
    </location>
</feature>
<organism evidence="16 17">
    <name type="scientific">Solimicrobium silvestre</name>
    <dbReference type="NCBI Taxonomy" id="2099400"/>
    <lineage>
        <taxon>Bacteria</taxon>
        <taxon>Pseudomonadati</taxon>
        <taxon>Pseudomonadota</taxon>
        <taxon>Betaproteobacteria</taxon>
        <taxon>Burkholderiales</taxon>
        <taxon>Oxalobacteraceae</taxon>
        <taxon>Solimicrobium</taxon>
    </lineage>
</organism>
<dbReference type="InterPro" id="IPR012910">
    <property type="entry name" value="Plug_dom"/>
</dbReference>
<dbReference type="Pfam" id="PF07715">
    <property type="entry name" value="Plug"/>
    <property type="match status" value="1"/>
</dbReference>
<dbReference type="PANTHER" id="PTHR32552">
    <property type="entry name" value="FERRICHROME IRON RECEPTOR-RELATED"/>
    <property type="match status" value="1"/>
</dbReference>
<reference evidence="16 17" key="1">
    <citation type="submission" date="2018-02" db="EMBL/GenBank/DDBJ databases">
        <title>Solimicrobium silvestre gen. nov., sp. nov., isolated from alpine forest soil.</title>
        <authorList>
            <person name="Margesin R."/>
            <person name="Albuquerque L."/>
            <person name="Zhang D.-C."/>
            <person name="Froufe H.J.C."/>
            <person name="Severino R."/>
            <person name="Roxo I."/>
            <person name="Egas C."/>
            <person name="Da Costa M.S."/>
        </authorList>
    </citation>
    <scope>NUCLEOTIDE SEQUENCE [LARGE SCALE GENOMIC DNA]</scope>
    <source>
        <strain evidence="16 17">S20-91</strain>
    </source>
</reference>
<keyword evidence="10 11" id="KW-0998">Cell outer membrane</keyword>
<dbReference type="InterPro" id="IPR000531">
    <property type="entry name" value="Beta-barrel_TonB"/>
</dbReference>
<keyword evidence="13" id="KW-0732">Signal</keyword>
<dbReference type="PANTHER" id="PTHR32552:SF81">
    <property type="entry name" value="TONB-DEPENDENT OUTER MEMBRANE RECEPTOR"/>
    <property type="match status" value="1"/>
</dbReference>
<dbReference type="PROSITE" id="PS52016">
    <property type="entry name" value="TONB_DEPENDENT_REC_3"/>
    <property type="match status" value="1"/>
</dbReference>
<keyword evidence="8 12" id="KW-0798">TonB box</keyword>
<dbReference type="Pfam" id="PF00593">
    <property type="entry name" value="TonB_dep_Rec_b-barrel"/>
    <property type="match status" value="1"/>
</dbReference>
<evidence type="ECO:0000256" key="1">
    <source>
        <dbReference type="ARBA" id="ARBA00004571"/>
    </source>
</evidence>
<evidence type="ECO:0000256" key="11">
    <source>
        <dbReference type="PROSITE-ProRule" id="PRU01360"/>
    </source>
</evidence>
<keyword evidence="17" id="KW-1185">Reference proteome</keyword>
<accession>A0A2S9GVW5</accession>
<keyword evidence="6" id="KW-0408">Iron</keyword>
<evidence type="ECO:0000256" key="13">
    <source>
        <dbReference type="SAM" id="SignalP"/>
    </source>
</evidence>
<dbReference type="Proteomes" id="UP000237839">
    <property type="component" value="Unassembled WGS sequence"/>
</dbReference>
<evidence type="ECO:0000259" key="15">
    <source>
        <dbReference type="Pfam" id="PF07715"/>
    </source>
</evidence>
<feature type="chain" id="PRO_5015767689" evidence="13">
    <location>
        <begin position="31"/>
        <end position="821"/>
    </location>
</feature>
<evidence type="ECO:0000256" key="6">
    <source>
        <dbReference type="ARBA" id="ARBA00023004"/>
    </source>
</evidence>
<evidence type="ECO:0000256" key="12">
    <source>
        <dbReference type="RuleBase" id="RU003357"/>
    </source>
</evidence>
<keyword evidence="7" id="KW-0406">Ion transport</keyword>
<dbReference type="RefSeq" id="WP_105533168.1">
    <property type="nucleotide sequence ID" value="NZ_PUGF01000018.1"/>
</dbReference>